<dbReference type="SUPFAM" id="SSF57586">
    <property type="entry name" value="TNF receptor-like"/>
    <property type="match status" value="2"/>
</dbReference>
<dbReference type="GO" id="GO:0071260">
    <property type="term" value="P:cellular response to mechanical stimulus"/>
    <property type="evidence" value="ECO:0007669"/>
    <property type="project" value="Ensembl"/>
</dbReference>
<dbReference type="GO" id="GO:0032872">
    <property type="term" value="P:regulation of stress-activated MAPK cascade"/>
    <property type="evidence" value="ECO:0007669"/>
    <property type="project" value="Ensembl"/>
</dbReference>
<dbReference type="PRINTS" id="PR01680">
    <property type="entry name" value="TNFACTORR6"/>
</dbReference>
<keyword evidence="14" id="KW-0675">Receptor</keyword>
<dbReference type="SMART" id="SM00208">
    <property type="entry name" value="TNFR"/>
    <property type="match status" value="3"/>
</dbReference>
<dbReference type="GO" id="GO:1903428">
    <property type="term" value="P:positive regulation of reactive oxygen species biosynthetic process"/>
    <property type="evidence" value="ECO:0007669"/>
    <property type="project" value="Ensembl"/>
</dbReference>
<keyword evidence="7" id="KW-0732">Signal</keyword>
<dbReference type="CDD" id="cd08316">
    <property type="entry name" value="Death_FAS_TNFRSF6"/>
    <property type="match status" value="1"/>
</dbReference>
<evidence type="ECO:0000256" key="9">
    <source>
        <dbReference type="ARBA" id="ARBA00022860"/>
    </source>
</evidence>
<evidence type="ECO:0000256" key="16">
    <source>
        <dbReference type="ARBA" id="ARBA00023288"/>
    </source>
</evidence>
<reference evidence="23" key="2">
    <citation type="submission" date="2025-09" db="UniProtKB">
        <authorList>
            <consortium name="Ensembl"/>
        </authorList>
    </citation>
    <scope>IDENTIFICATION</scope>
</reference>
<evidence type="ECO:0000256" key="4">
    <source>
        <dbReference type="ARBA" id="ARBA00022475"/>
    </source>
</evidence>
<keyword evidence="12" id="KW-0564">Palmitate</keyword>
<keyword evidence="24" id="KW-1185">Reference proteome</keyword>
<evidence type="ECO:0000256" key="20">
    <source>
        <dbReference type="PROSITE-ProRule" id="PRU00206"/>
    </source>
</evidence>
<dbReference type="Gene3D" id="1.10.533.10">
    <property type="entry name" value="Death Domain, Fas"/>
    <property type="match status" value="1"/>
</dbReference>
<keyword evidence="9" id="KW-0112">Calmodulin-binding</keyword>
<keyword evidence="6" id="KW-0053">Apoptosis</keyword>
<dbReference type="PANTHER" id="PTHR46874">
    <property type="entry name" value="TUMOR NECROSIS FACTOR RECEPTOR SUPERFAMILY MEMBER 6"/>
    <property type="match status" value="1"/>
</dbReference>
<comment type="subcellular location">
    <subcellularLocation>
        <location evidence="1">Cell membrane</location>
        <topology evidence="1">Single-pass type I membrane protein</topology>
    </subcellularLocation>
    <subcellularLocation>
        <location evidence="2">Membrane raft</location>
    </subcellularLocation>
</comment>
<evidence type="ECO:0000256" key="17">
    <source>
        <dbReference type="ARBA" id="ARBA00030181"/>
    </source>
</evidence>
<organism evidence="23 24">
    <name type="scientific">Jaculus jaculus</name>
    <name type="common">Lesser Egyptian jerboa</name>
    <dbReference type="NCBI Taxonomy" id="51337"/>
    <lineage>
        <taxon>Eukaryota</taxon>
        <taxon>Metazoa</taxon>
        <taxon>Chordata</taxon>
        <taxon>Craniata</taxon>
        <taxon>Vertebrata</taxon>
        <taxon>Euteleostomi</taxon>
        <taxon>Mammalia</taxon>
        <taxon>Eutheria</taxon>
        <taxon>Euarchontoglires</taxon>
        <taxon>Glires</taxon>
        <taxon>Rodentia</taxon>
        <taxon>Myomorpha</taxon>
        <taxon>Dipodoidea</taxon>
        <taxon>Dipodidae</taxon>
        <taxon>Dipodinae</taxon>
        <taxon>Jaculus</taxon>
    </lineage>
</organism>
<dbReference type="Proteomes" id="UP000694385">
    <property type="component" value="Unassembled WGS sequence"/>
</dbReference>
<keyword evidence="16" id="KW-0449">Lipoprotein</keyword>
<dbReference type="GO" id="GO:0031265">
    <property type="term" value="C:CD95 death-inducing signaling complex"/>
    <property type="evidence" value="ECO:0007669"/>
    <property type="project" value="Ensembl"/>
</dbReference>
<keyword evidence="8" id="KW-0677">Repeat</keyword>
<dbReference type="GO" id="GO:0019900">
    <property type="term" value="F:kinase binding"/>
    <property type="evidence" value="ECO:0007669"/>
    <property type="project" value="Ensembl"/>
</dbReference>
<feature type="repeat" description="TNFR-Cys" evidence="20">
    <location>
        <begin position="89"/>
        <end position="132"/>
    </location>
</feature>
<dbReference type="Pfam" id="PF00531">
    <property type="entry name" value="Death"/>
    <property type="match status" value="1"/>
</dbReference>
<keyword evidence="15" id="KW-0325">Glycoprotein</keyword>
<evidence type="ECO:0000256" key="2">
    <source>
        <dbReference type="ARBA" id="ARBA00004285"/>
    </source>
</evidence>
<dbReference type="GO" id="GO:0097527">
    <property type="term" value="P:necroptotic signaling pathway"/>
    <property type="evidence" value="ECO:0007669"/>
    <property type="project" value="Ensembl"/>
</dbReference>
<feature type="domain" description="TNFR-Cys" evidence="22">
    <location>
        <begin position="133"/>
        <end position="170"/>
    </location>
</feature>
<evidence type="ECO:0000259" key="21">
    <source>
        <dbReference type="PROSITE" id="PS50017"/>
    </source>
</evidence>
<dbReference type="GO" id="GO:0005516">
    <property type="term" value="F:calmodulin binding"/>
    <property type="evidence" value="ECO:0007669"/>
    <property type="project" value="UniProtKB-KW"/>
</dbReference>
<dbReference type="GO" id="GO:2001235">
    <property type="term" value="P:positive regulation of apoptotic signaling pathway"/>
    <property type="evidence" value="ECO:0007669"/>
    <property type="project" value="Ensembl"/>
</dbReference>
<dbReference type="InterPro" id="IPR001368">
    <property type="entry name" value="TNFR/NGFR_Cys_rich_reg"/>
</dbReference>
<keyword evidence="13" id="KW-1015">Disulfide bond</keyword>
<dbReference type="GO" id="GO:0009897">
    <property type="term" value="C:external side of plasma membrane"/>
    <property type="evidence" value="ECO:0007669"/>
    <property type="project" value="TreeGrafter"/>
</dbReference>
<evidence type="ECO:0000256" key="6">
    <source>
        <dbReference type="ARBA" id="ARBA00022703"/>
    </source>
</evidence>
<dbReference type="GO" id="GO:0034198">
    <property type="term" value="P:cellular response to amino acid starvation"/>
    <property type="evidence" value="ECO:0007669"/>
    <property type="project" value="Ensembl"/>
</dbReference>
<dbReference type="InterPro" id="IPR000488">
    <property type="entry name" value="Death_dom"/>
</dbReference>
<dbReference type="Ensembl" id="ENSJJAT00000014977.1">
    <property type="protein sequence ID" value="ENSJJAP00000008546.1"/>
    <property type="gene ID" value="ENSJJAG00000012674.1"/>
</dbReference>
<dbReference type="GO" id="GO:0036337">
    <property type="term" value="P:Fas signaling pathway"/>
    <property type="evidence" value="ECO:0007669"/>
    <property type="project" value="Ensembl"/>
</dbReference>
<keyword evidence="5" id="KW-0812">Transmembrane</keyword>
<dbReference type="GeneTree" id="ENSGT00950000183126"/>
<evidence type="ECO:0000313" key="24">
    <source>
        <dbReference type="Proteomes" id="UP000694385"/>
    </source>
</evidence>
<dbReference type="InterPro" id="IPR011029">
    <property type="entry name" value="DEATH-like_dom_sf"/>
</dbReference>
<evidence type="ECO:0000256" key="5">
    <source>
        <dbReference type="ARBA" id="ARBA00022692"/>
    </source>
</evidence>
<evidence type="ECO:0000256" key="15">
    <source>
        <dbReference type="ARBA" id="ARBA00023180"/>
    </source>
</evidence>
<feature type="repeat" description="TNFR-Cys" evidence="20">
    <location>
        <begin position="133"/>
        <end position="170"/>
    </location>
</feature>
<feature type="domain" description="Death" evidence="21">
    <location>
        <begin position="219"/>
        <end position="303"/>
    </location>
</feature>
<dbReference type="PROSITE" id="PS50017">
    <property type="entry name" value="DEATH_DOMAIN"/>
    <property type="match status" value="1"/>
</dbReference>
<dbReference type="GO" id="GO:0005031">
    <property type="term" value="F:tumor necrosis factor receptor activity"/>
    <property type="evidence" value="ECO:0007669"/>
    <property type="project" value="Ensembl"/>
</dbReference>
<evidence type="ECO:0000256" key="19">
    <source>
        <dbReference type="ARBA" id="ARBA00032502"/>
    </source>
</evidence>
<dbReference type="SUPFAM" id="SSF47986">
    <property type="entry name" value="DEATH domain"/>
    <property type="match status" value="1"/>
</dbReference>
<dbReference type="InterPro" id="IPR008063">
    <property type="entry name" value="Fas_rcpt"/>
</dbReference>
<dbReference type="GO" id="GO:0006924">
    <property type="term" value="P:activation-induced cell death of T cells"/>
    <property type="evidence" value="ECO:0007669"/>
    <property type="project" value="TreeGrafter"/>
</dbReference>
<name>A0A8C5KFN3_JACJA</name>
<dbReference type="GO" id="GO:0016604">
    <property type="term" value="C:nuclear body"/>
    <property type="evidence" value="ECO:0007669"/>
    <property type="project" value="Ensembl"/>
</dbReference>
<dbReference type="Pfam" id="PF00020">
    <property type="entry name" value="TNFR_c6"/>
    <property type="match status" value="2"/>
</dbReference>
<evidence type="ECO:0000256" key="1">
    <source>
        <dbReference type="ARBA" id="ARBA00004251"/>
    </source>
</evidence>
<dbReference type="GO" id="GO:0043066">
    <property type="term" value="P:negative regulation of apoptotic process"/>
    <property type="evidence" value="ECO:0007669"/>
    <property type="project" value="TreeGrafter"/>
</dbReference>
<evidence type="ECO:0000256" key="12">
    <source>
        <dbReference type="ARBA" id="ARBA00023139"/>
    </source>
</evidence>
<comment type="caution">
    <text evidence="20">Lacks conserved residue(s) required for the propagation of feature annotation.</text>
</comment>
<keyword evidence="11" id="KW-0472">Membrane</keyword>
<dbReference type="GO" id="GO:0005829">
    <property type="term" value="C:cytosol"/>
    <property type="evidence" value="ECO:0007669"/>
    <property type="project" value="Ensembl"/>
</dbReference>
<sequence length="324" mass="36462">VGWFWEGPGQVLTIIAGSLPSVNAQNTGAGSTSEELGLKVTGPEAEAQCSDGLYRVGQFCCKPCQPGRLDSEHLHLDCPVNGGKAICKLCREGEEYTDRENYSAKCRRCGSCDGGHGLEVETSCTRTQNTKCRCKPNFYCNASVCEHCEPCTTCEYGIVEQCTPTSNTKCKTESNDLFLVLLNFLSHIDRQREIDKERERHWTSNYSEIIFCFSDVDLNKYIISIAEEMTINQATEFVRKNGISEAKIDEIKNDNFKNTAEQKVQLLRNWYQSHGKKDAYNTLIKGLRRACLYVLADKIQELVQRDTENSTSNLISENERQSLA</sequence>
<dbReference type="GO" id="GO:0006955">
    <property type="term" value="P:immune response"/>
    <property type="evidence" value="ECO:0007669"/>
    <property type="project" value="InterPro"/>
</dbReference>
<dbReference type="GO" id="GO:0097049">
    <property type="term" value="P:motor neuron apoptotic process"/>
    <property type="evidence" value="ECO:0007669"/>
    <property type="project" value="TreeGrafter"/>
</dbReference>
<proteinExistence type="predicted"/>
<evidence type="ECO:0000256" key="13">
    <source>
        <dbReference type="ARBA" id="ARBA00023157"/>
    </source>
</evidence>
<evidence type="ECO:0000256" key="3">
    <source>
        <dbReference type="ARBA" id="ARBA00015761"/>
    </source>
</evidence>
<evidence type="ECO:0000313" key="23">
    <source>
        <dbReference type="Ensembl" id="ENSJJAP00000008546.1"/>
    </source>
</evidence>
<dbReference type="GO" id="GO:0008625">
    <property type="term" value="P:extrinsic apoptotic signaling pathway via death domain receptors"/>
    <property type="evidence" value="ECO:0007669"/>
    <property type="project" value="Ensembl"/>
</dbReference>
<reference evidence="23" key="1">
    <citation type="submission" date="2025-08" db="UniProtKB">
        <authorList>
            <consortium name="Ensembl"/>
        </authorList>
    </citation>
    <scope>IDENTIFICATION</scope>
</reference>
<evidence type="ECO:0000256" key="18">
    <source>
        <dbReference type="ARBA" id="ARBA00032338"/>
    </source>
</evidence>
<evidence type="ECO:0000256" key="10">
    <source>
        <dbReference type="ARBA" id="ARBA00022989"/>
    </source>
</evidence>
<evidence type="ECO:0000256" key="8">
    <source>
        <dbReference type="ARBA" id="ARBA00022737"/>
    </source>
</evidence>
<evidence type="ECO:0000256" key="14">
    <source>
        <dbReference type="ARBA" id="ARBA00023170"/>
    </source>
</evidence>
<dbReference type="GO" id="GO:0097192">
    <property type="term" value="P:extrinsic apoptotic signaling pathway in absence of ligand"/>
    <property type="evidence" value="ECO:0007669"/>
    <property type="project" value="TreeGrafter"/>
</dbReference>
<evidence type="ECO:0000259" key="22">
    <source>
        <dbReference type="PROSITE" id="PS50050"/>
    </source>
</evidence>
<evidence type="ECO:0000256" key="11">
    <source>
        <dbReference type="ARBA" id="ARBA00023136"/>
    </source>
</evidence>
<keyword evidence="4" id="KW-1003">Cell membrane</keyword>
<accession>A0A8C5KFN3</accession>
<dbReference type="GO" id="GO:0071455">
    <property type="term" value="P:cellular response to hyperoxia"/>
    <property type="evidence" value="ECO:0007669"/>
    <property type="project" value="Ensembl"/>
</dbReference>
<keyword evidence="10" id="KW-1133">Transmembrane helix</keyword>
<protein>
    <recommendedName>
        <fullName evidence="3">Tumor necrosis factor receptor superfamily member 6</fullName>
    </recommendedName>
    <alternativeName>
        <fullName evidence="18">Apo-1 antigen</fullName>
    </alternativeName>
    <alternativeName>
        <fullName evidence="19">Apoptosis-mediating surface antigen FAS</fullName>
    </alternativeName>
    <alternativeName>
        <fullName evidence="17">FASLG receptor</fullName>
    </alternativeName>
</protein>
<dbReference type="GO" id="GO:0045121">
    <property type="term" value="C:membrane raft"/>
    <property type="evidence" value="ECO:0007669"/>
    <property type="project" value="UniProtKB-SubCell"/>
</dbReference>
<feature type="domain" description="TNFR-Cys" evidence="22">
    <location>
        <begin position="89"/>
        <end position="132"/>
    </location>
</feature>
<dbReference type="InterPro" id="IPR033998">
    <property type="entry name" value="TNFRSF6_death"/>
</dbReference>
<dbReference type="PANTHER" id="PTHR46874:SF1">
    <property type="entry name" value="TUMOR NECROSIS FACTOR RECEPTOR SUPERFAMILY MEMBER 6"/>
    <property type="match status" value="1"/>
</dbReference>
<evidence type="ECO:0000256" key="7">
    <source>
        <dbReference type="ARBA" id="ARBA00022729"/>
    </source>
</evidence>
<dbReference type="Gene3D" id="2.10.50.10">
    <property type="entry name" value="Tumor Necrosis Factor Receptor, subunit A, domain 2"/>
    <property type="match status" value="2"/>
</dbReference>
<dbReference type="GO" id="GO:0042802">
    <property type="term" value="F:identical protein binding"/>
    <property type="evidence" value="ECO:0007669"/>
    <property type="project" value="Ensembl"/>
</dbReference>
<dbReference type="InterPro" id="IPR033999">
    <property type="entry name" value="TNFRSF6_N"/>
</dbReference>
<dbReference type="OMA" id="RDTKCRC"/>
<dbReference type="SMART" id="SM00005">
    <property type="entry name" value="DEATH"/>
    <property type="match status" value="1"/>
</dbReference>
<dbReference type="PROSITE" id="PS50050">
    <property type="entry name" value="TNFR_NGFR_2"/>
    <property type="match status" value="2"/>
</dbReference>
<dbReference type="AlphaFoldDB" id="A0A8C5KFN3"/>
<dbReference type="CDD" id="cd10579">
    <property type="entry name" value="TNFRSF6"/>
    <property type="match status" value="1"/>
</dbReference>